<feature type="transmembrane region" description="Helical" evidence="5">
    <location>
        <begin position="51"/>
        <end position="69"/>
    </location>
</feature>
<feature type="transmembrane region" description="Helical" evidence="5">
    <location>
        <begin position="265"/>
        <end position="285"/>
    </location>
</feature>
<evidence type="ECO:0000313" key="8">
    <source>
        <dbReference type="Proteomes" id="UP001620461"/>
    </source>
</evidence>
<feature type="transmembrane region" description="Helical" evidence="5">
    <location>
        <begin position="294"/>
        <end position="311"/>
    </location>
</feature>
<dbReference type="PROSITE" id="PS50850">
    <property type="entry name" value="MFS"/>
    <property type="match status" value="1"/>
</dbReference>
<proteinExistence type="predicted"/>
<dbReference type="InterPro" id="IPR036259">
    <property type="entry name" value="MFS_trans_sf"/>
</dbReference>
<dbReference type="InterPro" id="IPR005829">
    <property type="entry name" value="Sugar_transporter_CS"/>
</dbReference>
<dbReference type="RefSeq" id="WP_404548037.1">
    <property type="nucleotide sequence ID" value="NZ_JADIKJ010000015.1"/>
</dbReference>
<evidence type="ECO:0000256" key="3">
    <source>
        <dbReference type="ARBA" id="ARBA00022989"/>
    </source>
</evidence>
<dbReference type="PANTHER" id="PTHR23508">
    <property type="entry name" value="CARBOXYLIC ACID TRANSPORTER PROTEIN HOMOLOG"/>
    <property type="match status" value="1"/>
</dbReference>
<name>A0ABW8JJL9_9GAMM</name>
<evidence type="ECO:0000256" key="4">
    <source>
        <dbReference type="ARBA" id="ARBA00023136"/>
    </source>
</evidence>
<feature type="transmembrane region" description="Helical" evidence="5">
    <location>
        <begin position="106"/>
        <end position="127"/>
    </location>
</feature>
<sequence length="435" mass="46658">MFGWYVDLSKQEKRTFWACFSGWSLDAMDAQLFSFMVPALMATWHISKTQAGSLGTAALIATAIGGWLCGILADRIGRLRVLQFTVLWFAAFSALAGFAQNYDQLLVLRFLQGLGFGGEWAAGAVLMGEIIRPEHRGKAVGCIQSGYGVGWTLATLISTAAFWLMPQAMAWRALFWFAVTPAVLVIFLRRHLQEPEVFKKTRAAEAQRGVGAPGMLAIFQADIVRTTVLASLLALGVIGAGSAVIPWLPTYMKTARHLSGVDVGIYMTTVTIGSFFGFVGSAYLTDLIGRRRNFLLASVVSWMVMLAYLFLPLNNAALAIVSFPVGFCLGATYSTLGPYFTELFPTAIRGAGQAFAYNFGKGVGALCVVLVGMLAEHLPLSQAIGIFTLAGYTLAIIATLLLPETRGIALVSGQASTTRTAPSITTHTSSSSRSA</sequence>
<dbReference type="Proteomes" id="UP001620461">
    <property type="component" value="Unassembled WGS sequence"/>
</dbReference>
<feature type="transmembrane region" description="Helical" evidence="5">
    <location>
        <begin position="81"/>
        <end position="100"/>
    </location>
</feature>
<dbReference type="Pfam" id="PF07690">
    <property type="entry name" value="MFS_1"/>
    <property type="match status" value="1"/>
</dbReference>
<evidence type="ECO:0000256" key="2">
    <source>
        <dbReference type="ARBA" id="ARBA00022692"/>
    </source>
</evidence>
<organism evidence="7 8">
    <name type="scientific">Dyella jejuensis</name>
    <dbReference type="NCBI Taxonomy" id="1432009"/>
    <lineage>
        <taxon>Bacteria</taxon>
        <taxon>Pseudomonadati</taxon>
        <taxon>Pseudomonadota</taxon>
        <taxon>Gammaproteobacteria</taxon>
        <taxon>Lysobacterales</taxon>
        <taxon>Rhodanobacteraceae</taxon>
        <taxon>Dyella</taxon>
    </lineage>
</organism>
<evidence type="ECO:0000313" key="7">
    <source>
        <dbReference type="EMBL" id="MFK2901324.1"/>
    </source>
</evidence>
<feature type="transmembrane region" description="Helical" evidence="5">
    <location>
        <begin position="356"/>
        <end position="375"/>
    </location>
</feature>
<dbReference type="PANTHER" id="PTHR23508:SF10">
    <property type="entry name" value="CARBOXYLIC ACID TRANSPORTER PROTEIN HOMOLOG"/>
    <property type="match status" value="1"/>
</dbReference>
<accession>A0ABW8JJL9</accession>
<keyword evidence="3 5" id="KW-1133">Transmembrane helix</keyword>
<protein>
    <submittedName>
        <fullName evidence="7">MFS transporter</fullName>
    </submittedName>
</protein>
<keyword evidence="4 5" id="KW-0472">Membrane</keyword>
<feature type="transmembrane region" description="Helical" evidence="5">
    <location>
        <begin position="169"/>
        <end position="188"/>
    </location>
</feature>
<evidence type="ECO:0000256" key="5">
    <source>
        <dbReference type="SAM" id="Phobius"/>
    </source>
</evidence>
<evidence type="ECO:0000256" key="1">
    <source>
        <dbReference type="ARBA" id="ARBA00004141"/>
    </source>
</evidence>
<gene>
    <name evidence="7" type="ORF">ISP15_13355</name>
</gene>
<feature type="transmembrane region" description="Helical" evidence="5">
    <location>
        <begin position="317"/>
        <end position="336"/>
    </location>
</feature>
<dbReference type="Gene3D" id="1.20.1250.20">
    <property type="entry name" value="MFS general substrate transporter like domains"/>
    <property type="match status" value="2"/>
</dbReference>
<feature type="transmembrane region" description="Helical" evidence="5">
    <location>
        <begin position="381"/>
        <end position="402"/>
    </location>
</feature>
<dbReference type="EMBL" id="JADIKJ010000015">
    <property type="protein sequence ID" value="MFK2901324.1"/>
    <property type="molecule type" value="Genomic_DNA"/>
</dbReference>
<feature type="transmembrane region" description="Helical" evidence="5">
    <location>
        <begin position="223"/>
        <end position="245"/>
    </location>
</feature>
<dbReference type="InterPro" id="IPR020846">
    <property type="entry name" value="MFS_dom"/>
</dbReference>
<dbReference type="SUPFAM" id="SSF103473">
    <property type="entry name" value="MFS general substrate transporter"/>
    <property type="match status" value="1"/>
</dbReference>
<comment type="caution">
    <text evidence="7">The sequence shown here is derived from an EMBL/GenBank/DDBJ whole genome shotgun (WGS) entry which is preliminary data.</text>
</comment>
<comment type="subcellular location">
    <subcellularLocation>
        <location evidence="1">Membrane</location>
        <topology evidence="1">Multi-pass membrane protein</topology>
    </subcellularLocation>
</comment>
<dbReference type="InterPro" id="IPR011701">
    <property type="entry name" value="MFS"/>
</dbReference>
<keyword evidence="8" id="KW-1185">Reference proteome</keyword>
<feature type="domain" description="Major facilitator superfamily (MFS) profile" evidence="6">
    <location>
        <begin position="15"/>
        <end position="406"/>
    </location>
</feature>
<keyword evidence="2 5" id="KW-0812">Transmembrane</keyword>
<reference evidence="7 8" key="1">
    <citation type="submission" date="2020-10" db="EMBL/GenBank/DDBJ databases">
        <title>Phylogeny of dyella-like bacteria.</title>
        <authorList>
            <person name="Fu J."/>
        </authorList>
    </citation>
    <scope>NUCLEOTIDE SEQUENCE [LARGE SCALE GENOMIC DNA]</scope>
    <source>
        <strain evidence="7 8">JP1</strain>
    </source>
</reference>
<feature type="transmembrane region" description="Helical" evidence="5">
    <location>
        <begin position="139"/>
        <end position="163"/>
    </location>
</feature>
<dbReference type="CDD" id="cd17371">
    <property type="entry name" value="MFS_MucK"/>
    <property type="match status" value="1"/>
</dbReference>
<evidence type="ECO:0000259" key="6">
    <source>
        <dbReference type="PROSITE" id="PS50850"/>
    </source>
</evidence>
<dbReference type="PROSITE" id="PS00217">
    <property type="entry name" value="SUGAR_TRANSPORT_2"/>
    <property type="match status" value="1"/>
</dbReference>